<comment type="similarity">
    <text evidence="1">Belongs to the short-chain dehydrogenases/reductases (SDR) family.</text>
</comment>
<dbReference type="InterPro" id="IPR002347">
    <property type="entry name" value="SDR_fam"/>
</dbReference>
<dbReference type="InterPro" id="IPR036291">
    <property type="entry name" value="NAD(P)-bd_dom_sf"/>
</dbReference>
<evidence type="ECO:0000256" key="2">
    <source>
        <dbReference type="ARBA" id="ARBA00023002"/>
    </source>
</evidence>
<keyword evidence="2" id="KW-0560">Oxidoreductase</keyword>
<evidence type="ECO:0000313" key="3">
    <source>
        <dbReference type="EMBL" id="SCG77942.1"/>
    </source>
</evidence>
<sequence length="265" mass="27555">MDLGLSGRTALVTGGSRGIGMAVARRFLREGAAVVICARDAGRLAQASARLIEETGGSVEAVPADVSHEGALDAVVERATERFGGVHILVNNAGRTSGSDPESFDAVDERLIVRDFEEKHLGYLRAARAVRPYMQSQGWGRIVNVTGMAARLAGPISAGARNAAVVHLTRSMAFALGRSGVTVNAVSPGITATERLDDLLGLDAQRRGVSPVQARADMEAQTALGKVVSTDEVADAIVFLCSELASGITGEHLAVSAGRGQGVHY</sequence>
<dbReference type="PRINTS" id="PR00081">
    <property type="entry name" value="GDHRDH"/>
</dbReference>
<dbReference type="GO" id="GO:0016491">
    <property type="term" value="F:oxidoreductase activity"/>
    <property type="evidence" value="ECO:0007669"/>
    <property type="project" value="UniProtKB-KW"/>
</dbReference>
<name>A0A1C5K598_9ACTN</name>
<evidence type="ECO:0000256" key="1">
    <source>
        <dbReference type="ARBA" id="ARBA00006484"/>
    </source>
</evidence>
<dbReference type="PRINTS" id="PR00080">
    <property type="entry name" value="SDRFAMILY"/>
</dbReference>
<dbReference type="Pfam" id="PF13561">
    <property type="entry name" value="adh_short_C2"/>
    <property type="match status" value="1"/>
</dbReference>
<dbReference type="EMBL" id="LT607754">
    <property type="protein sequence ID" value="SCG77942.1"/>
    <property type="molecule type" value="Genomic_DNA"/>
</dbReference>
<evidence type="ECO:0000313" key="4">
    <source>
        <dbReference type="Proteomes" id="UP000198221"/>
    </source>
</evidence>
<protein>
    <submittedName>
        <fullName evidence="3">Short-chain dehydrogenase</fullName>
    </submittedName>
</protein>
<dbReference type="RefSeq" id="WP_331716711.1">
    <property type="nucleotide sequence ID" value="NZ_LT607754.1"/>
</dbReference>
<dbReference type="FunFam" id="3.40.50.720:FF:000084">
    <property type="entry name" value="Short-chain dehydrogenase reductase"/>
    <property type="match status" value="1"/>
</dbReference>
<dbReference type="PANTHER" id="PTHR43669:SF3">
    <property type="entry name" value="ALCOHOL DEHYDROGENASE, PUTATIVE (AFU_ORTHOLOGUE AFUA_3G03445)-RELATED"/>
    <property type="match status" value="1"/>
</dbReference>
<dbReference type="AlphaFoldDB" id="A0A1C5K598"/>
<dbReference type="SUPFAM" id="SSF51735">
    <property type="entry name" value="NAD(P)-binding Rossmann-fold domains"/>
    <property type="match status" value="1"/>
</dbReference>
<gene>
    <name evidence="3" type="ORF">GA0070613_6414</name>
</gene>
<reference evidence="4" key="1">
    <citation type="submission" date="2016-06" db="EMBL/GenBank/DDBJ databases">
        <authorList>
            <person name="Varghese N."/>
            <person name="Submissions Spin"/>
        </authorList>
    </citation>
    <scope>NUCLEOTIDE SEQUENCE [LARGE SCALE GENOMIC DNA]</scope>
    <source>
        <strain evidence="4">DSM 43819</strain>
    </source>
</reference>
<dbReference type="PANTHER" id="PTHR43669">
    <property type="entry name" value="5-KETO-D-GLUCONATE 5-REDUCTASE"/>
    <property type="match status" value="1"/>
</dbReference>
<organism evidence="3 4">
    <name type="scientific">Micromonospora inositola</name>
    <dbReference type="NCBI Taxonomy" id="47865"/>
    <lineage>
        <taxon>Bacteria</taxon>
        <taxon>Bacillati</taxon>
        <taxon>Actinomycetota</taxon>
        <taxon>Actinomycetes</taxon>
        <taxon>Micromonosporales</taxon>
        <taxon>Micromonosporaceae</taxon>
        <taxon>Micromonospora</taxon>
    </lineage>
</organism>
<dbReference type="Proteomes" id="UP000198221">
    <property type="component" value="Chromosome I"/>
</dbReference>
<accession>A0A1C5K598</accession>
<keyword evidence="4" id="KW-1185">Reference proteome</keyword>
<proteinExistence type="inferred from homology"/>
<dbReference type="Gene3D" id="3.40.50.720">
    <property type="entry name" value="NAD(P)-binding Rossmann-like Domain"/>
    <property type="match status" value="1"/>
</dbReference>